<dbReference type="Gene3D" id="3.30.200.20">
    <property type="entry name" value="Phosphorylase Kinase, domain 1"/>
    <property type="match status" value="1"/>
</dbReference>
<dbReference type="PROSITE" id="PS50011">
    <property type="entry name" value="PROTEIN_KINASE_DOM"/>
    <property type="match status" value="1"/>
</dbReference>
<dbReference type="GO" id="GO:0005524">
    <property type="term" value="F:ATP binding"/>
    <property type="evidence" value="ECO:0007669"/>
    <property type="project" value="UniProtKB-UniRule"/>
</dbReference>
<feature type="region of interest" description="Disordered" evidence="11">
    <location>
        <begin position="229"/>
        <end position="248"/>
    </location>
</feature>
<dbReference type="PANTHER" id="PTHR24056:SF486">
    <property type="entry name" value="OS12G0427000 PROTEIN"/>
    <property type="match status" value="1"/>
</dbReference>
<evidence type="ECO:0000256" key="5">
    <source>
        <dbReference type="ARBA" id="ARBA00022741"/>
    </source>
</evidence>
<evidence type="ECO:0000256" key="3">
    <source>
        <dbReference type="ARBA" id="ARBA00022553"/>
    </source>
</evidence>
<keyword evidence="14" id="KW-1185">Reference proteome</keyword>
<evidence type="ECO:0000256" key="10">
    <source>
        <dbReference type="RuleBase" id="RU000304"/>
    </source>
</evidence>
<dbReference type="SUPFAM" id="SSF56112">
    <property type="entry name" value="Protein kinase-like (PK-like)"/>
    <property type="match status" value="1"/>
</dbReference>
<evidence type="ECO:0000256" key="9">
    <source>
        <dbReference type="PROSITE-ProRule" id="PRU10141"/>
    </source>
</evidence>
<feature type="binding site" evidence="9">
    <location>
        <position position="59"/>
    </location>
    <ligand>
        <name>ATP</name>
        <dbReference type="ChEBI" id="CHEBI:30616"/>
    </ligand>
</feature>
<evidence type="ECO:0000256" key="7">
    <source>
        <dbReference type="ARBA" id="ARBA00022840"/>
    </source>
</evidence>
<protein>
    <recommendedName>
        <fullName evidence="2">[RNA-polymerase]-subunit kinase</fullName>
        <ecNumber evidence="2">2.7.11.23</ecNumber>
    </recommendedName>
</protein>
<dbReference type="InterPro" id="IPR017441">
    <property type="entry name" value="Protein_kinase_ATP_BS"/>
</dbReference>
<evidence type="ECO:0000256" key="11">
    <source>
        <dbReference type="SAM" id="MobiDB-lite"/>
    </source>
</evidence>
<dbReference type="AlphaFoldDB" id="A0ABC9EJC6"/>
<organism evidence="13 14">
    <name type="scientific">Urochloa decumbens</name>
    <dbReference type="NCBI Taxonomy" id="240449"/>
    <lineage>
        <taxon>Eukaryota</taxon>
        <taxon>Viridiplantae</taxon>
        <taxon>Streptophyta</taxon>
        <taxon>Embryophyta</taxon>
        <taxon>Tracheophyta</taxon>
        <taxon>Spermatophyta</taxon>
        <taxon>Magnoliopsida</taxon>
        <taxon>Liliopsida</taxon>
        <taxon>Poales</taxon>
        <taxon>Poaceae</taxon>
        <taxon>PACMAD clade</taxon>
        <taxon>Panicoideae</taxon>
        <taxon>Panicodae</taxon>
        <taxon>Paniceae</taxon>
        <taxon>Melinidinae</taxon>
        <taxon>Urochloa</taxon>
    </lineage>
</organism>
<dbReference type="InterPro" id="IPR008271">
    <property type="entry name" value="Ser/Thr_kinase_AS"/>
</dbReference>
<evidence type="ECO:0000313" key="14">
    <source>
        <dbReference type="Proteomes" id="UP001497457"/>
    </source>
</evidence>
<dbReference type="Proteomes" id="UP001497457">
    <property type="component" value="Chromosome 4rd"/>
</dbReference>
<sequence length="413" mass="45254">MASSTCSSTSAGAAATIDAPWPPEMAERYERLEKLGEGIFGRVYKARERADGRQIVAVKQLSGGGSGGAWVQTGFVELAREVTSLNKCRGHPSIVGFRNVHADTTRGNDDDGDCFIVMEYAGRMNLRTLMVSRALHGLPPLREADVRGIMRQLLDAINAVHRVGILHRDVKPENVVVDDATADRIRNPPPPDDDDDDGTNKKKQRPPQPPEEIKCKVCDFGASEPMPVAAGAASWRRRENSPSPLATSDPYRAPELFLGTDYDGRVDSWGLGCVMAELLAGTGAAFFQGKTEEDVLANMLAVVGAAGIKDWMRRRPCKPGSRVSAAEKRARGCPETSGRLREMFPEKVLSEAGFEVLSGLLESDPEDRLIAAEALRKPWFADEELRPDERRRRGRHRRRGLLGACFMSCATDD</sequence>
<evidence type="ECO:0000256" key="2">
    <source>
        <dbReference type="ARBA" id="ARBA00012409"/>
    </source>
</evidence>
<dbReference type="GO" id="GO:0008353">
    <property type="term" value="F:RNA polymerase II CTD heptapeptide repeat kinase activity"/>
    <property type="evidence" value="ECO:0007669"/>
    <property type="project" value="UniProtKB-EC"/>
</dbReference>
<comment type="similarity">
    <text evidence="1">Belongs to the protein kinase superfamily. CMGC Ser/Thr protein kinase family. CDC2/CDKX subfamily.</text>
</comment>
<dbReference type="Pfam" id="PF00069">
    <property type="entry name" value="Pkinase"/>
    <property type="match status" value="1"/>
</dbReference>
<keyword evidence="7 9" id="KW-0067">ATP-binding</keyword>
<keyword evidence="6" id="KW-0418">Kinase</keyword>
<keyword evidence="10" id="KW-0723">Serine/threonine-protein kinase</keyword>
<comment type="catalytic activity">
    <reaction evidence="8">
        <text>[DNA-directed RNA polymerase] + ATP = phospho-[DNA-directed RNA polymerase] + ADP + H(+)</text>
        <dbReference type="Rhea" id="RHEA:10216"/>
        <dbReference type="Rhea" id="RHEA-COMP:11321"/>
        <dbReference type="Rhea" id="RHEA-COMP:11322"/>
        <dbReference type="ChEBI" id="CHEBI:15378"/>
        <dbReference type="ChEBI" id="CHEBI:30616"/>
        <dbReference type="ChEBI" id="CHEBI:43176"/>
        <dbReference type="ChEBI" id="CHEBI:68546"/>
        <dbReference type="ChEBI" id="CHEBI:456216"/>
        <dbReference type="EC" id="2.7.11.23"/>
    </reaction>
</comment>
<feature type="domain" description="Protein kinase" evidence="12">
    <location>
        <begin position="29"/>
        <end position="380"/>
    </location>
</feature>
<feature type="region of interest" description="Disordered" evidence="11">
    <location>
        <begin position="177"/>
        <end position="213"/>
    </location>
</feature>
<dbReference type="Gene3D" id="1.10.510.10">
    <property type="entry name" value="Transferase(Phosphotransferase) domain 1"/>
    <property type="match status" value="1"/>
</dbReference>
<dbReference type="PANTHER" id="PTHR24056">
    <property type="entry name" value="CELL DIVISION PROTEIN KINASE"/>
    <property type="match status" value="1"/>
</dbReference>
<evidence type="ECO:0000256" key="8">
    <source>
        <dbReference type="ARBA" id="ARBA00049280"/>
    </source>
</evidence>
<proteinExistence type="inferred from homology"/>
<keyword evidence="3" id="KW-0597">Phosphoprotein</keyword>
<keyword evidence="5 9" id="KW-0547">Nucleotide-binding</keyword>
<accession>A0ABC9EJC6</accession>
<name>A0ABC9EJC6_9POAL</name>
<evidence type="ECO:0000256" key="1">
    <source>
        <dbReference type="ARBA" id="ARBA00006485"/>
    </source>
</evidence>
<evidence type="ECO:0000256" key="6">
    <source>
        <dbReference type="ARBA" id="ARBA00022777"/>
    </source>
</evidence>
<dbReference type="PROSITE" id="PS00107">
    <property type="entry name" value="PROTEIN_KINASE_ATP"/>
    <property type="match status" value="1"/>
</dbReference>
<gene>
    <name evidence="13" type="ORF">URODEC1_LOCUS96113</name>
</gene>
<reference evidence="14" key="1">
    <citation type="submission" date="2024-06" db="EMBL/GenBank/DDBJ databases">
        <authorList>
            <person name="Ryan C."/>
        </authorList>
    </citation>
    <scope>NUCLEOTIDE SEQUENCE [LARGE SCALE GENOMIC DNA]</scope>
</reference>
<evidence type="ECO:0000256" key="4">
    <source>
        <dbReference type="ARBA" id="ARBA00022679"/>
    </source>
</evidence>
<dbReference type="PROSITE" id="PS00108">
    <property type="entry name" value="PROTEIN_KINASE_ST"/>
    <property type="match status" value="1"/>
</dbReference>
<dbReference type="EMBL" id="OZ075114">
    <property type="protein sequence ID" value="CAL5058283.1"/>
    <property type="molecule type" value="Genomic_DNA"/>
</dbReference>
<dbReference type="EC" id="2.7.11.23" evidence="2"/>
<dbReference type="InterPro" id="IPR011009">
    <property type="entry name" value="Kinase-like_dom_sf"/>
</dbReference>
<reference evidence="13 14" key="2">
    <citation type="submission" date="2024-10" db="EMBL/GenBank/DDBJ databases">
        <authorList>
            <person name="Ryan C."/>
        </authorList>
    </citation>
    <scope>NUCLEOTIDE SEQUENCE [LARGE SCALE GENOMIC DNA]</scope>
</reference>
<evidence type="ECO:0000313" key="13">
    <source>
        <dbReference type="EMBL" id="CAL5058283.1"/>
    </source>
</evidence>
<evidence type="ECO:0000259" key="12">
    <source>
        <dbReference type="PROSITE" id="PS50011"/>
    </source>
</evidence>
<dbReference type="SMART" id="SM00220">
    <property type="entry name" value="S_TKc"/>
    <property type="match status" value="1"/>
</dbReference>
<keyword evidence="4" id="KW-0808">Transferase</keyword>
<dbReference type="InterPro" id="IPR050108">
    <property type="entry name" value="CDK"/>
</dbReference>
<dbReference type="InterPro" id="IPR000719">
    <property type="entry name" value="Prot_kinase_dom"/>
</dbReference>